<evidence type="ECO:0000259" key="2">
    <source>
        <dbReference type="Pfam" id="PF07883"/>
    </source>
</evidence>
<keyword evidence="4" id="KW-1185">Reference proteome</keyword>
<comment type="caution">
    <text evidence="3">The sequence shown here is derived from an EMBL/GenBank/DDBJ whole genome shotgun (WGS) entry which is preliminary data.</text>
</comment>
<feature type="domain" description="Cupin type-2" evidence="2">
    <location>
        <begin position="29"/>
        <end position="97"/>
    </location>
</feature>
<organism evidence="3 4">
    <name type="scientific">Xylanibacter caecicola</name>
    <dbReference type="NCBI Taxonomy" id="2736294"/>
    <lineage>
        <taxon>Bacteria</taxon>
        <taxon>Pseudomonadati</taxon>
        <taxon>Bacteroidota</taxon>
        <taxon>Bacteroidia</taxon>
        <taxon>Bacteroidales</taxon>
        <taxon>Prevotellaceae</taxon>
        <taxon>Xylanibacter</taxon>
    </lineage>
</organism>
<proteinExistence type="predicted"/>
<dbReference type="SUPFAM" id="SSF51182">
    <property type="entry name" value="RmlC-like cupins"/>
    <property type="match status" value="1"/>
</dbReference>
<reference evidence="3 4" key="1">
    <citation type="submission" date="2020-05" db="EMBL/GenBank/DDBJ databases">
        <title>Distinct polysaccharide utilization as determinants for interspecies competition between intestinal Prevotella spp.</title>
        <authorList>
            <person name="Galvez E.J.C."/>
            <person name="Iljazovic A."/>
            <person name="Strowig T."/>
        </authorList>
    </citation>
    <scope>NUCLEOTIDE SEQUENCE [LARGE SCALE GENOMIC DNA]</scope>
    <source>
        <strain evidence="3 4">PCHR</strain>
    </source>
</reference>
<dbReference type="Pfam" id="PF07883">
    <property type="entry name" value="Cupin_2"/>
    <property type="match status" value="1"/>
</dbReference>
<dbReference type="InterPro" id="IPR051610">
    <property type="entry name" value="GPI/OXD"/>
</dbReference>
<evidence type="ECO:0000313" key="3">
    <source>
        <dbReference type="EMBL" id="NPE26114.1"/>
    </source>
</evidence>
<evidence type="ECO:0000256" key="1">
    <source>
        <dbReference type="ARBA" id="ARBA00022723"/>
    </source>
</evidence>
<dbReference type="PANTHER" id="PTHR35848:SF6">
    <property type="entry name" value="CUPIN TYPE-2 DOMAIN-CONTAINING PROTEIN"/>
    <property type="match status" value="1"/>
</dbReference>
<protein>
    <submittedName>
        <fullName evidence="3">Cupin domain-containing protein</fullName>
    </submittedName>
</protein>
<dbReference type="Proteomes" id="UP000820977">
    <property type="component" value="Unassembled WGS sequence"/>
</dbReference>
<name>A0ABX2B3M2_9BACT</name>
<accession>A0ABX2B3M2</accession>
<keyword evidence="1" id="KW-0479">Metal-binding</keyword>
<dbReference type="InterPro" id="IPR011051">
    <property type="entry name" value="RmlC_Cupin_sf"/>
</dbReference>
<dbReference type="InterPro" id="IPR014710">
    <property type="entry name" value="RmlC-like_jellyroll"/>
</dbReference>
<sequence length="121" mass="13026">MAGSITDFEGKAFARDVLGLTSCEVSIGTLDAGQAVPFFHSHKENEEIYIILSGKGAFQVDGEVFPVAEGSIVRVATGHDRNIRNTSVAGKMTYLCIQAREGSLRGCTMDDAEITQRESLL</sequence>
<dbReference type="CDD" id="cd06985">
    <property type="entry name" value="cupin_BF4112"/>
    <property type="match status" value="1"/>
</dbReference>
<dbReference type="Gene3D" id="2.60.120.10">
    <property type="entry name" value="Jelly Rolls"/>
    <property type="match status" value="1"/>
</dbReference>
<gene>
    <name evidence="3" type="ORF">HPS54_11445</name>
</gene>
<dbReference type="InterPro" id="IPR013096">
    <property type="entry name" value="Cupin_2"/>
</dbReference>
<evidence type="ECO:0000313" key="4">
    <source>
        <dbReference type="Proteomes" id="UP000820977"/>
    </source>
</evidence>
<dbReference type="PANTHER" id="PTHR35848">
    <property type="entry name" value="OXALATE-BINDING PROTEIN"/>
    <property type="match status" value="1"/>
</dbReference>
<dbReference type="EMBL" id="JABKKJ010000028">
    <property type="protein sequence ID" value="NPE26114.1"/>
    <property type="molecule type" value="Genomic_DNA"/>
</dbReference>